<dbReference type="InterPro" id="IPR055902">
    <property type="entry name" value="DUF7479"/>
</dbReference>
<dbReference type="EMBL" id="WVUD01000020">
    <property type="protein sequence ID" value="MYL83797.1"/>
    <property type="molecule type" value="Genomic_DNA"/>
</dbReference>
<dbReference type="Pfam" id="PF24292">
    <property type="entry name" value="DUF7479"/>
    <property type="match status" value="1"/>
</dbReference>
<dbReference type="AlphaFoldDB" id="A0A7C9N151"/>
<dbReference type="GO" id="GO:0003677">
    <property type="term" value="F:DNA binding"/>
    <property type="evidence" value="ECO:0007669"/>
    <property type="project" value="UniProtKB-KW"/>
</dbReference>
<evidence type="ECO:0000313" key="2">
    <source>
        <dbReference type="EMBL" id="MYL83797.1"/>
    </source>
</evidence>
<dbReference type="InterPro" id="IPR054656">
    <property type="entry name" value="DVU_1557-like"/>
</dbReference>
<accession>A0A7C9N151</accession>
<dbReference type="Proteomes" id="UP000482487">
    <property type="component" value="Unassembled WGS sequence"/>
</dbReference>
<evidence type="ECO:0000259" key="1">
    <source>
        <dbReference type="Pfam" id="PF24292"/>
    </source>
</evidence>
<feature type="domain" description="DUF7479" evidence="1">
    <location>
        <begin position="13"/>
        <end position="71"/>
    </location>
</feature>
<gene>
    <name evidence="2" type="ORF">GTA51_11725</name>
</gene>
<reference evidence="2 3" key="1">
    <citation type="submission" date="2020-01" db="EMBL/GenBank/DDBJ databases">
        <title>Genome sequence of Desulfovibrio aerotolerans DSM 16695(T).</title>
        <authorList>
            <person name="Karnachuk O."/>
            <person name="Avakyan M."/>
            <person name="Mardanov A."/>
            <person name="Kadnikov V."/>
            <person name="Ravin N."/>
        </authorList>
    </citation>
    <scope>NUCLEOTIDE SEQUENCE [LARGE SCALE GENOMIC DNA]</scope>
    <source>
        <strain evidence="2 3">DSM 16695</strain>
    </source>
</reference>
<keyword evidence="3" id="KW-1185">Reference proteome</keyword>
<dbReference type="OrthoDB" id="1753012at2"/>
<name>A0A7C9N151_9BACT</name>
<evidence type="ECO:0000313" key="3">
    <source>
        <dbReference type="Proteomes" id="UP000482487"/>
    </source>
</evidence>
<organism evidence="2 3">
    <name type="scientific">Solidesulfovibrio aerotolerans</name>
    <dbReference type="NCBI Taxonomy" id="295255"/>
    <lineage>
        <taxon>Bacteria</taxon>
        <taxon>Pseudomonadati</taxon>
        <taxon>Thermodesulfobacteriota</taxon>
        <taxon>Desulfovibrionia</taxon>
        <taxon>Desulfovibrionales</taxon>
        <taxon>Desulfovibrionaceae</taxon>
        <taxon>Solidesulfovibrio</taxon>
    </lineage>
</organism>
<sequence length="71" mass="7564">MNDTPTYLPESGSWLCAACNQPLVAAPVGVTYLQGGFTITLLTCPACGLSLVPEFLAVGKMFEVEQLLEDK</sequence>
<comment type="caution">
    <text evidence="2">The sequence shown here is derived from an EMBL/GenBank/DDBJ whole genome shotgun (WGS) entry which is preliminary data.</text>
</comment>
<keyword evidence="2" id="KW-0238">DNA-binding</keyword>
<proteinExistence type="predicted"/>
<protein>
    <submittedName>
        <fullName evidence="2">DNA-binding protein</fullName>
    </submittedName>
</protein>
<dbReference type="NCBIfam" id="NF045645">
    <property type="entry name" value="DVU_1557_fam"/>
    <property type="match status" value="1"/>
</dbReference>
<dbReference type="RefSeq" id="WP_160961302.1">
    <property type="nucleotide sequence ID" value="NZ_WVUD01000020.1"/>
</dbReference>